<accession>A0A7C8M2Y8</accession>
<keyword evidence="2" id="KW-1133">Transmembrane helix</keyword>
<feature type="compositionally biased region" description="Polar residues" evidence="1">
    <location>
        <begin position="24"/>
        <end position="33"/>
    </location>
</feature>
<dbReference type="Proteomes" id="UP000481861">
    <property type="component" value="Unassembled WGS sequence"/>
</dbReference>
<dbReference type="AlphaFoldDB" id="A0A7C8M2Y8"/>
<evidence type="ECO:0000313" key="3">
    <source>
        <dbReference type="EMBL" id="KAF2867116.1"/>
    </source>
</evidence>
<dbReference type="EMBL" id="JAADJZ010000024">
    <property type="protein sequence ID" value="KAF2867116.1"/>
    <property type="molecule type" value="Genomic_DNA"/>
</dbReference>
<gene>
    <name evidence="3" type="ORF">BDV95DRAFT_582561</name>
</gene>
<protein>
    <submittedName>
        <fullName evidence="3">Uncharacterized protein</fullName>
    </submittedName>
</protein>
<evidence type="ECO:0000256" key="1">
    <source>
        <dbReference type="SAM" id="MobiDB-lite"/>
    </source>
</evidence>
<keyword evidence="2" id="KW-0812">Transmembrane</keyword>
<feature type="compositionally biased region" description="Low complexity" evidence="1">
    <location>
        <begin position="34"/>
        <end position="65"/>
    </location>
</feature>
<comment type="caution">
    <text evidence="3">The sequence shown here is derived from an EMBL/GenBank/DDBJ whole genome shotgun (WGS) entry which is preliminary data.</text>
</comment>
<keyword evidence="4" id="KW-1185">Reference proteome</keyword>
<feature type="compositionally biased region" description="Polar residues" evidence="1">
    <location>
        <begin position="66"/>
        <end position="75"/>
    </location>
</feature>
<feature type="region of interest" description="Disordered" evidence="1">
    <location>
        <begin position="1"/>
        <end position="96"/>
    </location>
</feature>
<organism evidence="3 4">
    <name type="scientific">Massariosphaeria phaeospora</name>
    <dbReference type="NCBI Taxonomy" id="100035"/>
    <lineage>
        <taxon>Eukaryota</taxon>
        <taxon>Fungi</taxon>
        <taxon>Dikarya</taxon>
        <taxon>Ascomycota</taxon>
        <taxon>Pezizomycotina</taxon>
        <taxon>Dothideomycetes</taxon>
        <taxon>Pleosporomycetidae</taxon>
        <taxon>Pleosporales</taxon>
        <taxon>Pleosporales incertae sedis</taxon>
        <taxon>Massariosphaeria</taxon>
    </lineage>
</organism>
<evidence type="ECO:0000313" key="4">
    <source>
        <dbReference type="Proteomes" id="UP000481861"/>
    </source>
</evidence>
<reference evidence="3 4" key="1">
    <citation type="submission" date="2020-01" db="EMBL/GenBank/DDBJ databases">
        <authorList>
            <consortium name="DOE Joint Genome Institute"/>
            <person name="Haridas S."/>
            <person name="Albert R."/>
            <person name="Binder M."/>
            <person name="Bloem J."/>
            <person name="Labutti K."/>
            <person name="Salamov A."/>
            <person name="Andreopoulos B."/>
            <person name="Baker S.E."/>
            <person name="Barry K."/>
            <person name="Bills G."/>
            <person name="Bluhm B.H."/>
            <person name="Cannon C."/>
            <person name="Castanera R."/>
            <person name="Culley D.E."/>
            <person name="Daum C."/>
            <person name="Ezra D."/>
            <person name="Gonzalez J.B."/>
            <person name="Henrissat B."/>
            <person name="Kuo A."/>
            <person name="Liang C."/>
            <person name="Lipzen A."/>
            <person name="Lutzoni F."/>
            <person name="Magnuson J."/>
            <person name="Mondo S."/>
            <person name="Nolan M."/>
            <person name="Ohm R."/>
            <person name="Pangilinan J."/>
            <person name="Park H.-J.H."/>
            <person name="Ramirez L."/>
            <person name="Alfaro M."/>
            <person name="Sun H."/>
            <person name="Tritt A."/>
            <person name="Yoshinaga Y."/>
            <person name="Zwiers L.-H.L."/>
            <person name="Turgeon B.G."/>
            <person name="Goodwin S.B."/>
            <person name="Spatafora J.W."/>
            <person name="Crous P.W."/>
            <person name="Grigoriev I.V."/>
        </authorList>
    </citation>
    <scope>NUCLEOTIDE SEQUENCE [LARGE SCALE GENOMIC DNA]</scope>
    <source>
        <strain evidence="3 4">CBS 611.86</strain>
    </source>
</reference>
<evidence type="ECO:0000256" key="2">
    <source>
        <dbReference type="SAM" id="Phobius"/>
    </source>
</evidence>
<proteinExistence type="predicted"/>
<keyword evidence="2" id="KW-0472">Membrane</keyword>
<feature type="transmembrane region" description="Helical" evidence="2">
    <location>
        <begin position="106"/>
        <end position="128"/>
    </location>
</feature>
<name>A0A7C8M2Y8_9PLEO</name>
<sequence>MAEEDYRPLSPSQAKPSPLHRDSVFSSTDSTTEINTSSASPTASPTTTNASPTSNTTSPTTINTSFPSATSSTNESPHHTHGLILPPHIHGHGPNRTIRARQTIPWWAGIFVVAGAFSWAVWCALWAFEVLGGRGRNGRKHGDQGKGPW</sequence>
<dbReference type="OrthoDB" id="3659759at2759"/>